<dbReference type="EMBL" id="JBHUFB010000020">
    <property type="protein sequence ID" value="MFD1815100.1"/>
    <property type="molecule type" value="Genomic_DNA"/>
</dbReference>
<evidence type="ECO:0000313" key="2">
    <source>
        <dbReference type="Proteomes" id="UP001597286"/>
    </source>
</evidence>
<dbReference type="Proteomes" id="UP001597286">
    <property type="component" value="Unassembled WGS sequence"/>
</dbReference>
<sequence>MARRIPHSVGYPQSVTSVHAALTDERYWRERIAEVGGDNARLDTLEIGDGTVSVEMEQAIPAEHLPSMVTKIRPGDLQIVRTESWGPLVGERATGAVTARVTGMPGELTGTVTLSASGTGSIVELDGEVLVPLPLIGGRIEAVIAERITEIFNHEDEFTARWLSSRG</sequence>
<proteinExistence type="predicted"/>
<keyword evidence="2" id="KW-1185">Reference proteome</keyword>
<dbReference type="RefSeq" id="WP_378487547.1">
    <property type="nucleotide sequence ID" value="NZ_JBHUFB010000020.1"/>
</dbReference>
<gene>
    <name evidence="1" type="ORF">ACFSJG_23015</name>
</gene>
<dbReference type="InterPro" id="IPR019639">
    <property type="entry name" value="DUF2505"/>
</dbReference>
<reference evidence="2" key="1">
    <citation type="journal article" date="2019" name="Int. J. Syst. Evol. Microbiol.">
        <title>The Global Catalogue of Microorganisms (GCM) 10K type strain sequencing project: providing services to taxonomists for standard genome sequencing and annotation.</title>
        <authorList>
            <consortium name="The Broad Institute Genomics Platform"/>
            <consortium name="The Broad Institute Genome Sequencing Center for Infectious Disease"/>
            <person name="Wu L."/>
            <person name="Ma J."/>
        </authorList>
    </citation>
    <scope>NUCLEOTIDE SEQUENCE [LARGE SCALE GENOMIC DNA]</scope>
    <source>
        <strain evidence="2">DT72</strain>
    </source>
</reference>
<dbReference type="Pfam" id="PF10698">
    <property type="entry name" value="DUF2505"/>
    <property type="match status" value="1"/>
</dbReference>
<protein>
    <submittedName>
        <fullName evidence="1">DUF2505 domain-containing protein</fullName>
    </submittedName>
</protein>
<comment type="caution">
    <text evidence="1">The sequence shown here is derived from an EMBL/GenBank/DDBJ whole genome shotgun (WGS) entry which is preliminary data.</text>
</comment>
<organism evidence="1 2">
    <name type="scientific">Rhodococcus gannanensis</name>
    <dbReference type="NCBI Taxonomy" id="1960308"/>
    <lineage>
        <taxon>Bacteria</taxon>
        <taxon>Bacillati</taxon>
        <taxon>Actinomycetota</taxon>
        <taxon>Actinomycetes</taxon>
        <taxon>Mycobacteriales</taxon>
        <taxon>Nocardiaceae</taxon>
        <taxon>Rhodococcus</taxon>
    </lineage>
</organism>
<name>A0ABW4PCH5_9NOCA</name>
<evidence type="ECO:0000313" key="1">
    <source>
        <dbReference type="EMBL" id="MFD1815100.1"/>
    </source>
</evidence>
<accession>A0ABW4PCH5</accession>